<accession>A0A0M0GGS5</accession>
<comment type="caution">
    <text evidence="4">The sequence shown here is derived from an EMBL/GenBank/DDBJ whole genome shotgun (WGS) entry which is preliminary data.</text>
</comment>
<feature type="domain" description="Transcriptional repressor PaaX-like central Cas2-like" evidence="3">
    <location>
        <begin position="88"/>
        <end position="169"/>
    </location>
</feature>
<feature type="domain" description="Transcriptional repressor PaaX-like N-terminal" evidence="1">
    <location>
        <begin position="3"/>
        <end position="70"/>
    </location>
</feature>
<dbReference type="Gene3D" id="1.20.58.1460">
    <property type="match status" value="1"/>
</dbReference>
<keyword evidence="5" id="KW-1185">Reference proteome</keyword>
<evidence type="ECO:0000259" key="2">
    <source>
        <dbReference type="Pfam" id="PF08223"/>
    </source>
</evidence>
<evidence type="ECO:0000313" key="4">
    <source>
        <dbReference type="EMBL" id="KON88646.1"/>
    </source>
</evidence>
<dbReference type="InterPro" id="IPR048846">
    <property type="entry name" value="PaaX-like_central"/>
</dbReference>
<protein>
    <submittedName>
        <fullName evidence="4">PaaX family transcrtiptional regulator</fullName>
    </submittedName>
</protein>
<dbReference type="STRING" id="1459.AF332_18760"/>
<evidence type="ECO:0000259" key="1">
    <source>
        <dbReference type="Pfam" id="PF07848"/>
    </source>
</evidence>
<dbReference type="GO" id="GO:0006351">
    <property type="term" value="P:DNA-templated transcription"/>
    <property type="evidence" value="ECO:0007669"/>
    <property type="project" value="InterPro"/>
</dbReference>
<dbReference type="OrthoDB" id="2270427at2"/>
<proteinExistence type="predicted"/>
<gene>
    <name evidence="4" type="ORF">AF332_18760</name>
</gene>
<name>A0A0M0GGS5_SPOGL</name>
<organism evidence="4 5">
    <name type="scientific">Sporosarcina globispora</name>
    <name type="common">Bacillus globisporus</name>
    <dbReference type="NCBI Taxonomy" id="1459"/>
    <lineage>
        <taxon>Bacteria</taxon>
        <taxon>Bacillati</taxon>
        <taxon>Bacillota</taxon>
        <taxon>Bacilli</taxon>
        <taxon>Bacillales</taxon>
        <taxon>Caryophanaceae</taxon>
        <taxon>Sporosarcina</taxon>
    </lineage>
</organism>
<dbReference type="InterPro" id="IPR036390">
    <property type="entry name" value="WH_DNA-bd_sf"/>
</dbReference>
<feature type="domain" description="Transcriptional repressor PaaX-like C-terminal" evidence="2">
    <location>
        <begin position="173"/>
        <end position="265"/>
    </location>
</feature>
<dbReference type="AlphaFoldDB" id="A0A0M0GGS5"/>
<dbReference type="RefSeq" id="WP_053436023.1">
    <property type="nucleotide sequence ID" value="NZ_LGUF01000007.1"/>
</dbReference>
<dbReference type="PANTHER" id="PTHR30319:SF1">
    <property type="entry name" value="TRANSCRIPTIONAL REPRESSOR PAAX"/>
    <property type="match status" value="1"/>
</dbReference>
<dbReference type="EMBL" id="LGUF01000007">
    <property type="protein sequence ID" value="KON88646.1"/>
    <property type="molecule type" value="Genomic_DNA"/>
</dbReference>
<dbReference type="Proteomes" id="UP000037109">
    <property type="component" value="Unassembled WGS sequence"/>
</dbReference>
<dbReference type="Pfam" id="PF07848">
    <property type="entry name" value="PaaX"/>
    <property type="match status" value="1"/>
</dbReference>
<dbReference type="Gene3D" id="1.10.10.10">
    <property type="entry name" value="Winged helix-like DNA-binding domain superfamily/Winged helix DNA-binding domain"/>
    <property type="match status" value="1"/>
</dbReference>
<dbReference type="Gene3D" id="3.30.70.2650">
    <property type="match status" value="1"/>
</dbReference>
<evidence type="ECO:0000259" key="3">
    <source>
        <dbReference type="Pfam" id="PF20803"/>
    </source>
</evidence>
<dbReference type="PANTHER" id="PTHR30319">
    <property type="entry name" value="PHENYLACETIC ACID REGULATOR-RELATED TRANSCRIPTIONAL REPRESSOR"/>
    <property type="match status" value="1"/>
</dbReference>
<dbReference type="Pfam" id="PF08223">
    <property type="entry name" value="PaaX_C"/>
    <property type="match status" value="1"/>
</dbReference>
<dbReference type="InterPro" id="IPR011965">
    <property type="entry name" value="PaaX_trns_reg"/>
</dbReference>
<dbReference type="InterPro" id="IPR036388">
    <property type="entry name" value="WH-like_DNA-bd_sf"/>
</dbReference>
<dbReference type="InterPro" id="IPR012906">
    <property type="entry name" value="PaaX-like_N"/>
</dbReference>
<dbReference type="SUPFAM" id="SSF46785">
    <property type="entry name" value="Winged helix' DNA-binding domain"/>
    <property type="match status" value="1"/>
</dbReference>
<reference evidence="5" key="1">
    <citation type="submission" date="2015-07" db="EMBL/GenBank/DDBJ databases">
        <title>Fjat-10036 dsm4.</title>
        <authorList>
            <person name="Liu B."/>
            <person name="Wang J."/>
            <person name="Zhu Y."/>
            <person name="Liu G."/>
            <person name="Chen Q."/>
            <person name="Chen Z."/>
            <person name="Lan J."/>
            <person name="Che J."/>
            <person name="Ge C."/>
            <person name="Shi H."/>
            <person name="Pan Z."/>
            <person name="Liu X."/>
        </authorList>
    </citation>
    <scope>NUCLEOTIDE SEQUENCE [LARGE SCALE GENOMIC DNA]</scope>
    <source>
        <strain evidence="5">DSM 4</strain>
    </source>
</reference>
<dbReference type="Pfam" id="PF20803">
    <property type="entry name" value="PaaX_M"/>
    <property type="match status" value="1"/>
</dbReference>
<sequence>MNTRSMIFTLYGDYISHYGSKIWIGSLIKLLSEFGHNDQSVRAAISRMNKQGWVSAEKIGNKSYYSLTPRGQKRIEEAAKRIFKLKPEEWDGRWRILMYTIPEEIRNVRDELRKELVWSGFGSMSSSCWISANNLEKQVFDLIEKYDIADYVDFFIARYAGPHKNIEIVEKSWNLTEINERYQEFISEYSQKYIIDKNKIQKGNMTDADCFVERTKLVHEYRKFLFVDPGLPEELLPDKWLGSHAAALFSDYYKELAEPASRFFESVFKEGNELKNRDADYDALNHPYMVE</sequence>
<dbReference type="PIRSF" id="PIRSF020623">
    <property type="entry name" value="PaaX"/>
    <property type="match status" value="1"/>
</dbReference>
<dbReference type="PATRIC" id="fig|1459.3.peg.4130"/>
<evidence type="ECO:0000313" key="5">
    <source>
        <dbReference type="Proteomes" id="UP000037109"/>
    </source>
</evidence>
<dbReference type="InterPro" id="IPR013225">
    <property type="entry name" value="PaaX_C"/>
</dbReference>
<dbReference type="NCBIfam" id="TIGR02277">
    <property type="entry name" value="PaaX_trns_reg"/>
    <property type="match status" value="1"/>
</dbReference>